<dbReference type="InterPro" id="IPR036249">
    <property type="entry name" value="Thioredoxin-like_sf"/>
</dbReference>
<dbReference type="Pfam" id="PF10411">
    <property type="entry name" value="DsbC_N"/>
    <property type="match status" value="1"/>
</dbReference>
<keyword evidence="5" id="KW-1015">Disulfide bond</keyword>
<keyword evidence="4 7" id="KW-0574">Periplasm</keyword>
<evidence type="ECO:0000256" key="5">
    <source>
        <dbReference type="ARBA" id="ARBA00023157"/>
    </source>
</evidence>
<organism evidence="10 11">
    <name type="scientific">Marinobacterium aestuariivivens</name>
    <dbReference type="NCBI Taxonomy" id="1698799"/>
    <lineage>
        <taxon>Bacteria</taxon>
        <taxon>Pseudomonadati</taxon>
        <taxon>Pseudomonadota</taxon>
        <taxon>Gammaproteobacteria</taxon>
        <taxon>Oceanospirillales</taxon>
        <taxon>Oceanospirillaceae</taxon>
        <taxon>Marinobacterium</taxon>
    </lineage>
</organism>
<evidence type="ECO:0000256" key="1">
    <source>
        <dbReference type="ARBA" id="ARBA00004418"/>
    </source>
</evidence>
<evidence type="ECO:0000313" key="10">
    <source>
        <dbReference type="EMBL" id="MFC6670118.1"/>
    </source>
</evidence>
<feature type="domain" description="Thioredoxin-like fold" evidence="9">
    <location>
        <begin position="119"/>
        <end position="244"/>
    </location>
</feature>
<evidence type="ECO:0000256" key="6">
    <source>
        <dbReference type="ARBA" id="ARBA00023284"/>
    </source>
</evidence>
<comment type="similarity">
    <text evidence="2 7">Belongs to the thioredoxin family. DsbC subfamily.</text>
</comment>
<dbReference type="SUPFAM" id="SSF54423">
    <property type="entry name" value="DsbC/DsbG N-terminal domain-like"/>
    <property type="match status" value="1"/>
</dbReference>
<name>A0ABW1ZY58_9GAMM</name>
<comment type="function">
    <text evidence="7">Required for disulfide bond formation in some periplasmic proteins. Acts by transferring its disulfide bond to other proteins and is reduced in the process.</text>
</comment>
<protein>
    <recommendedName>
        <fullName evidence="7">Thiol:disulfide interchange protein</fullName>
    </recommendedName>
</protein>
<gene>
    <name evidence="10" type="ORF">ACFQDL_08495</name>
</gene>
<proteinExistence type="inferred from homology"/>
<dbReference type="CDD" id="cd03020">
    <property type="entry name" value="DsbA_DsbC_DsbG"/>
    <property type="match status" value="1"/>
</dbReference>
<evidence type="ECO:0000259" key="9">
    <source>
        <dbReference type="Pfam" id="PF13098"/>
    </source>
</evidence>
<evidence type="ECO:0000256" key="4">
    <source>
        <dbReference type="ARBA" id="ARBA00022764"/>
    </source>
</evidence>
<dbReference type="Gene3D" id="3.40.30.10">
    <property type="entry name" value="Glutaredoxin"/>
    <property type="match status" value="1"/>
</dbReference>
<feature type="chain" id="PRO_5044975485" description="Thiol:disulfide interchange protein" evidence="7">
    <location>
        <begin position="21"/>
        <end position="249"/>
    </location>
</feature>
<keyword evidence="3 7" id="KW-0732">Signal</keyword>
<evidence type="ECO:0000256" key="7">
    <source>
        <dbReference type="RuleBase" id="RU364038"/>
    </source>
</evidence>
<dbReference type="InterPro" id="IPR009094">
    <property type="entry name" value="DiS-bond_isomerase_DsbC/G_N_sf"/>
</dbReference>
<evidence type="ECO:0000313" key="11">
    <source>
        <dbReference type="Proteomes" id="UP001596422"/>
    </source>
</evidence>
<evidence type="ECO:0000256" key="2">
    <source>
        <dbReference type="ARBA" id="ARBA00009813"/>
    </source>
</evidence>
<dbReference type="SUPFAM" id="SSF52833">
    <property type="entry name" value="Thioredoxin-like"/>
    <property type="match status" value="1"/>
</dbReference>
<feature type="domain" description="Disulphide bond isomerase DsbC/G N-terminal" evidence="8">
    <location>
        <begin position="27"/>
        <end position="94"/>
    </location>
</feature>
<comment type="subcellular location">
    <subcellularLocation>
        <location evidence="1 7">Periplasm</location>
    </subcellularLocation>
</comment>
<accession>A0ABW1ZY58</accession>
<evidence type="ECO:0000256" key="3">
    <source>
        <dbReference type="ARBA" id="ARBA00022729"/>
    </source>
</evidence>
<keyword evidence="6 7" id="KW-0676">Redox-active center</keyword>
<dbReference type="InterPro" id="IPR033954">
    <property type="entry name" value="DiS-bond_Isoase_DsbC/G"/>
</dbReference>
<dbReference type="Proteomes" id="UP001596422">
    <property type="component" value="Unassembled WGS sequence"/>
</dbReference>
<feature type="signal peptide" evidence="7">
    <location>
        <begin position="1"/>
        <end position="20"/>
    </location>
</feature>
<dbReference type="RefSeq" id="WP_379908630.1">
    <property type="nucleotide sequence ID" value="NZ_JBHSWE010000001.1"/>
</dbReference>
<keyword evidence="11" id="KW-1185">Reference proteome</keyword>
<dbReference type="Gene3D" id="3.10.450.70">
    <property type="entry name" value="Disulphide bond isomerase, DsbC/G, N-terminal"/>
    <property type="match status" value="1"/>
</dbReference>
<dbReference type="InterPro" id="IPR012336">
    <property type="entry name" value="Thioredoxin-like_fold"/>
</dbReference>
<dbReference type="PANTHER" id="PTHR35272:SF3">
    <property type="entry name" value="THIOL:DISULFIDE INTERCHANGE PROTEIN DSBC"/>
    <property type="match status" value="1"/>
</dbReference>
<evidence type="ECO:0000259" key="8">
    <source>
        <dbReference type="Pfam" id="PF10411"/>
    </source>
</evidence>
<dbReference type="InterPro" id="IPR018950">
    <property type="entry name" value="DiS-bond_isomerase_DsbC/G_N"/>
</dbReference>
<sequence>MRKSILSALLALSVSGVLQAAETDPQVVETITRQLMKVDARIPVESVVKAQMPGLYEVVLGTGEVLYADEQGEYFMLGQLYRLGDKEGFVNLTEEKLKAKRQALIAGVAAADRISFRPEGEVKATIAVFTDVDCPYCRKLHQEVPALNEMGIQVDYLAFPRGGQRSGAYAKMQSVWCAEPGQRAADMSTVKNGGSVEPRDCESPVMEQFELGQKVGVTGTPALVFPDGSLVPGYVPAGRLAQMLGIASE</sequence>
<comment type="caution">
    <text evidence="10">The sequence shown here is derived from an EMBL/GenBank/DDBJ whole genome shotgun (WGS) entry which is preliminary data.</text>
</comment>
<reference evidence="11" key="1">
    <citation type="journal article" date="2019" name="Int. J. Syst. Evol. Microbiol.">
        <title>The Global Catalogue of Microorganisms (GCM) 10K type strain sequencing project: providing services to taxonomists for standard genome sequencing and annotation.</title>
        <authorList>
            <consortium name="The Broad Institute Genomics Platform"/>
            <consortium name="The Broad Institute Genome Sequencing Center for Infectious Disease"/>
            <person name="Wu L."/>
            <person name="Ma J."/>
        </authorList>
    </citation>
    <scope>NUCLEOTIDE SEQUENCE [LARGE SCALE GENOMIC DNA]</scope>
    <source>
        <strain evidence="11">NBRC 111756</strain>
    </source>
</reference>
<dbReference type="Pfam" id="PF13098">
    <property type="entry name" value="Thioredoxin_2"/>
    <property type="match status" value="1"/>
</dbReference>
<dbReference type="PANTHER" id="PTHR35272">
    <property type="entry name" value="THIOL:DISULFIDE INTERCHANGE PROTEIN DSBC-RELATED"/>
    <property type="match status" value="1"/>
</dbReference>
<dbReference type="InterPro" id="IPR051470">
    <property type="entry name" value="Thiol:disulfide_interchange"/>
</dbReference>
<dbReference type="EMBL" id="JBHSWE010000001">
    <property type="protein sequence ID" value="MFC6670118.1"/>
    <property type="molecule type" value="Genomic_DNA"/>
</dbReference>